<protein>
    <submittedName>
        <fullName evidence="1">Uncharacterized protein</fullName>
    </submittedName>
</protein>
<dbReference type="AlphaFoldDB" id="A0A6A6CIU7"/>
<name>A0A6A6CIU7_ZASCE</name>
<sequence length="261" mass="28868">MPALPSFSEQSTLCGVAATGSPPPIGDGASSRPALIDVLSVVLGRYMLKPLTTRFRTKVNSVTAMFSPAYSEAYSSPSPSSVSHHSDDLELSECPTFLPSNQPEYVKARLERLSMEAVDLIADKQFSSPLLRCFSPNLKSVYEGVTINTGRESIFNQLAQVSEQYPDWRTEAIDALAEDVKDDLLEHAQLQGTFRCCGVCPTGMRVPNAGHMVFSAIGLFIKCVCQQDHWGLWCHSRDCVQTEAFAFPAQHVDSIRRWRLY</sequence>
<dbReference type="Proteomes" id="UP000799537">
    <property type="component" value="Unassembled WGS sequence"/>
</dbReference>
<dbReference type="EMBL" id="ML993594">
    <property type="protein sequence ID" value="KAF2167157.1"/>
    <property type="molecule type" value="Genomic_DNA"/>
</dbReference>
<keyword evidence="2" id="KW-1185">Reference proteome</keyword>
<accession>A0A6A6CIU7</accession>
<gene>
    <name evidence="1" type="ORF">M409DRAFT_54352</name>
</gene>
<evidence type="ECO:0000313" key="1">
    <source>
        <dbReference type="EMBL" id="KAF2167157.1"/>
    </source>
</evidence>
<reference evidence="1" key="1">
    <citation type="journal article" date="2020" name="Stud. Mycol.">
        <title>101 Dothideomycetes genomes: a test case for predicting lifestyles and emergence of pathogens.</title>
        <authorList>
            <person name="Haridas S."/>
            <person name="Albert R."/>
            <person name="Binder M."/>
            <person name="Bloem J."/>
            <person name="Labutti K."/>
            <person name="Salamov A."/>
            <person name="Andreopoulos B."/>
            <person name="Baker S."/>
            <person name="Barry K."/>
            <person name="Bills G."/>
            <person name="Bluhm B."/>
            <person name="Cannon C."/>
            <person name="Castanera R."/>
            <person name="Culley D."/>
            <person name="Daum C."/>
            <person name="Ezra D."/>
            <person name="Gonzalez J."/>
            <person name="Henrissat B."/>
            <person name="Kuo A."/>
            <person name="Liang C."/>
            <person name="Lipzen A."/>
            <person name="Lutzoni F."/>
            <person name="Magnuson J."/>
            <person name="Mondo S."/>
            <person name="Nolan M."/>
            <person name="Ohm R."/>
            <person name="Pangilinan J."/>
            <person name="Park H.-J."/>
            <person name="Ramirez L."/>
            <person name="Alfaro M."/>
            <person name="Sun H."/>
            <person name="Tritt A."/>
            <person name="Yoshinaga Y."/>
            <person name="Zwiers L.-H."/>
            <person name="Turgeon B."/>
            <person name="Goodwin S."/>
            <person name="Spatafora J."/>
            <person name="Crous P."/>
            <person name="Grigoriev I."/>
        </authorList>
    </citation>
    <scope>NUCLEOTIDE SEQUENCE</scope>
    <source>
        <strain evidence="1">ATCC 36951</strain>
    </source>
</reference>
<dbReference type="RefSeq" id="XP_033668046.1">
    <property type="nucleotide sequence ID" value="XM_033812684.1"/>
</dbReference>
<dbReference type="GeneID" id="54565956"/>
<evidence type="ECO:0000313" key="2">
    <source>
        <dbReference type="Proteomes" id="UP000799537"/>
    </source>
</evidence>
<organism evidence="1 2">
    <name type="scientific">Zasmidium cellare ATCC 36951</name>
    <dbReference type="NCBI Taxonomy" id="1080233"/>
    <lineage>
        <taxon>Eukaryota</taxon>
        <taxon>Fungi</taxon>
        <taxon>Dikarya</taxon>
        <taxon>Ascomycota</taxon>
        <taxon>Pezizomycotina</taxon>
        <taxon>Dothideomycetes</taxon>
        <taxon>Dothideomycetidae</taxon>
        <taxon>Mycosphaerellales</taxon>
        <taxon>Mycosphaerellaceae</taxon>
        <taxon>Zasmidium</taxon>
    </lineage>
</organism>
<proteinExistence type="predicted"/>